<reference evidence="2 3" key="1">
    <citation type="submission" date="2023-03" db="EMBL/GenBank/DDBJ databases">
        <title>WGS of Gossypium arboreum.</title>
        <authorList>
            <person name="Yu D."/>
        </authorList>
    </citation>
    <scope>NUCLEOTIDE SEQUENCE [LARGE SCALE GENOMIC DNA]</scope>
    <source>
        <tissue evidence="2">Leaf</tissue>
    </source>
</reference>
<proteinExistence type="predicted"/>
<keyword evidence="1" id="KW-0472">Membrane</keyword>
<evidence type="ECO:0000256" key="1">
    <source>
        <dbReference type="SAM" id="Phobius"/>
    </source>
</evidence>
<dbReference type="Proteomes" id="UP001358586">
    <property type="component" value="Chromosome 6"/>
</dbReference>
<evidence type="ECO:0000313" key="3">
    <source>
        <dbReference type="Proteomes" id="UP001358586"/>
    </source>
</evidence>
<comment type="caution">
    <text evidence="2">The sequence shown here is derived from an EMBL/GenBank/DDBJ whole genome shotgun (WGS) entry which is preliminary data.</text>
</comment>
<name>A0ABR0PIA9_GOSAR</name>
<dbReference type="EMBL" id="JARKNE010000006">
    <property type="protein sequence ID" value="KAK5824150.1"/>
    <property type="molecule type" value="Genomic_DNA"/>
</dbReference>
<evidence type="ECO:0000313" key="2">
    <source>
        <dbReference type="EMBL" id="KAK5824150.1"/>
    </source>
</evidence>
<organism evidence="2 3">
    <name type="scientific">Gossypium arboreum</name>
    <name type="common">Tree cotton</name>
    <name type="synonym">Gossypium nanking</name>
    <dbReference type="NCBI Taxonomy" id="29729"/>
    <lineage>
        <taxon>Eukaryota</taxon>
        <taxon>Viridiplantae</taxon>
        <taxon>Streptophyta</taxon>
        <taxon>Embryophyta</taxon>
        <taxon>Tracheophyta</taxon>
        <taxon>Spermatophyta</taxon>
        <taxon>Magnoliopsida</taxon>
        <taxon>eudicotyledons</taxon>
        <taxon>Gunneridae</taxon>
        <taxon>Pentapetalae</taxon>
        <taxon>rosids</taxon>
        <taxon>malvids</taxon>
        <taxon>Malvales</taxon>
        <taxon>Malvaceae</taxon>
        <taxon>Malvoideae</taxon>
        <taxon>Gossypium</taxon>
    </lineage>
</organism>
<protein>
    <submittedName>
        <fullName evidence="2">Uncharacterized protein</fullName>
    </submittedName>
</protein>
<keyword evidence="1" id="KW-1133">Transmembrane helix</keyword>
<accession>A0ABR0PIA9</accession>
<feature type="transmembrane region" description="Helical" evidence="1">
    <location>
        <begin position="22"/>
        <end position="47"/>
    </location>
</feature>
<gene>
    <name evidence="2" type="ORF">PVK06_018913</name>
</gene>
<keyword evidence="3" id="KW-1185">Reference proteome</keyword>
<sequence length="91" mass="10116">MASLPGNDPSFPSPSPFHRFSFVYYLGLCVGLFDLFAGGFVGQFLVVDEIQAELLLFFLAYWALSCKPVSMNETSIDQELIKLTKCNNNAL</sequence>
<keyword evidence="1" id="KW-0812">Transmembrane</keyword>